<dbReference type="InterPro" id="IPR024520">
    <property type="entry name" value="DUF3558"/>
</dbReference>
<evidence type="ECO:0000313" key="3">
    <source>
        <dbReference type="Proteomes" id="UP000199301"/>
    </source>
</evidence>
<reference evidence="3" key="1">
    <citation type="submission" date="2016-10" db="EMBL/GenBank/DDBJ databases">
        <authorList>
            <person name="Varghese N."/>
            <person name="Submissions S."/>
        </authorList>
    </citation>
    <scope>NUCLEOTIDE SEQUENCE [LARGE SCALE GENOMIC DNA]</scope>
    <source>
        <strain evidence="3">DSM 45459</strain>
    </source>
</reference>
<evidence type="ECO:0000256" key="1">
    <source>
        <dbReference type="SAM" id="MobiDB-lite"/>
    </source>
</evidence>
<dbReference type="Pfam" id="PF12079">
    <property type="entry name" value="DUF3558"/>
    <property type="match status" value="1"/>
</dbReference>
<evidence type="ECO:0000313" key="2">
    <source>
        <dbReference type="EMBL" id="SDR11050.1"/>
    </source>
</evidence>
<gene>
    <name evidence="2" type="ORF">SAMN04489718_3574</name>
</gene>
<sequence>MRWSPIRRTRNRTAARSEHGSALGARSRAVGEVRGEFTRASAHDDRGGKSPSGILRSMSRESGVGFPRGSTGTVGVSLCVGVLLVTLAGCSGGGSTTNGPGSSSATSPSSSGVSTTREVPEQERERLGRLSAGRLCELVGPEELGRSAFPVESGSSEEVSFNPPVRGCRFPEREGERSVLIAAQPDGYHELGGEEVTSLPVTASSASHVNDCTVYSDVAGATLQVTVTAPDADSAQCDTATEVSRRVLRPLAY</sequence>
<proteinExistence type="predicted"/>
<dbReference type="EMBL" id="FNKO01000002">
    <property type="protein sequence ID" value="SDR11050.1"/>
    <property type="molecule type" value="Genomic_DNA"/>
</dbReference>
<dbReference type="Proteomes" id="UP000199301">
    <property type="component" value="Unassembled WGS sequence"/>
</dbReference>
<dbReference type="AlphaFoldDB" id="A0A1H1GCW8"/>
<feature type="compositionally biased region" description="Basic and acidic residues" evidence="1">
    <location>
        <begin position="118"/>
        <end position="127"/>
    </location>
</feature>
<organism evidence="2 3">
    <name type="scientific">Actinopolyspora saharensis</name>
    <dbReference type="NCBI Taxonomy" id="995062"/>
    <lineage>
        <taxon>Bacteria</taxon>
        <taxon>Bacillati</taxon>
        <taxon>Actinomycetota</taxon>
        <taxon>Actinomycetes</taxon>
        <taxon>Actinopolysporales</taxon>
        <taxon>Actinopolysporaceae</taxon>
        <taxon>Actinopolyspora</taxon>
    </lineage>
</organism>
<feature type="compositionally biased region" description="Basic residues" evidence="1">
    <location>
        <begin position="1"/>
        <end position="13"/>
    </location>
</feature>
<evidence type="ECO:0008006" key="4">
    <source>
        <dbReference type="Google" id="ProtNLM"/>
    </source>
</evidence>
<feature type="compositionally biased region" description="Basic and acidic residues" evidence="1">
    <location>
        <begin position="29"/>
        <end position="48"/>
    </location>
</feature>
<feature type="region of interest" description="Disordered" evidence="1">
    <location>
        <begin position="94"/>
        <end position="127"/>
    </location>
</feature>
<keyword evidence="3" id="KW-1185">Reference proteome</keyword>
<feature type="compositionally biased region" description="Low complexity" evidence="1">
    <location>
        <begin position="97"/>
        <end position="116"/>
    </location>
</feature>
<feature type="region of interest" description="Disordered" evidence="1">
    <location>
        <begin position="147"/>
        <end position="167"/>
    </location>
</feature>
<dbReference type="STRING" id="995062.SAMN04489718_3574"/>
<protein>
    <recommendedName>
        <fullName evidence="4">DUF3558 domain-containing protein</fullName>
    </recommendedName>
</protein>
<name>A0A1H1GCW8_9ACTN</name>
<accession>A0A1H1GCW8</accession>
<feature type="region of interest" description="Disordered" evidence="1">
    <location>
        <begin position="1"/>
        <end position="70"/>
    </location>
</feature>